<evidence type="ECO:0000256" key="3">
    <source>
        <dbReference type="ARBA" id="ARBA00023163"/>
    </source>
</evidence>
<gene>
    <name evidence="6" type="ORF">ASB58_07355</name>
</gene>
<feature type="domain" description="HTH merR-type" evidence="5">
    <location>
        <begin position="1"/>
        <end position="69"/>
    </location>
</feature>
<proteinExistence type="predicted"/>
<dbReference type="PROSITE" id="PS50937">
    <property type="entry name" value="HTH_MERR_2"/>
    <property type="match status" value="1"/>
</dbReference>
<reference evidence="6 7" key="1">
    <citation type="journal article" date="2018" name="Syst. Appl. Microbiol.">
        <title>Pseudomonas gallaeciensis sp. nov., isolated from crude-oil-contaminated intertidal sand samples after the Prestige oil spill.</title>
        <authorList>
            <person name="Mulet M."/>
            <person name="Sanchez D."/>
            <person name="Rodriguez A.C."/>
            <person name="Nogales B."/>
            <person name="Bosch R."/>
            <person name="Busquets A."/>
            <person name="Gomila M."/>
            <person name="Lalucat J."/>
            <person name="Garcia-Valdes E."/>
        </authorList>
    </citation>
    <scope>NUCLEOTIDE SEQUENCE [LARGE SCALE GENOMIC DNA]</scope>
    <source>
        <strain evidence="6 7">V113</strain>
    </source>
</reference>
<sequence>MKIGELAEQTGLAPSRIRFYERIGLLKTVKRQSNGYRSYPPEAVLVLGMITAAQKAGFSLDELRTLLPSDLTQWNHQALTDALRQKIQDIEEIQQRLADSKSQLQDVLNQVEAKPDDMDCATNARRVWSQISFGEAAAKATSKGDSTIKH</sequence>
<evidence type="ECO:0000256" key="4">
    <source>
        <dbReference type="SAM" id="Coils"/>
    </source>
</evidence>
<name>A0A395RAK1_9PSED</name>
<dbReference type="InterPro" id="IPR009061">
    <property type="entry name" value="DNA-bd_dom_put_sf"/>
</dbReference>
<dbReference type="RefSeq" id="WP_118129860.1">
    <property type="nucleotide sequence ID" value="NZ_LMAZ01000001.1"/>
</dbReference>
<dbReference type="InterPro" id="IPR000551">
    <property type="entry name" value="MerR-type_HTH_dom"/>
</dbReference>
<evidence type="ECO:0000256" key="2">
    <source>
        <dbReference type="ARBA" id="ARBA00023125"/>
    </source>
</evidence>
<dbReference type="OrthoDB" id="9808480at2"/>
<dbReference type="InterPro" id="IPR047057">
    <property type="entry name" value="MerR_fam"/>
</dbReference>
<evidence type="ECO:0000256" key="1">
    <source>
        <dbReference type="ARBA" id="ARBA00023015"/>
    </source>
</evidence>
<dbReference type="SMART" id="SM00422">
    <property type="entry name" value="HTH_MERR"/>
    <property type="match status" value="1"/>
</dbReference>
<feature type="coiled-coil region" evidence="4">
    <location>
        <begin position="76"/>
        <end position="114"/>
    </location>
</feature>
<keyword evidence="1" id="KW-0805">Transcription regulation</keyword>
<comment type="caution">
    <text evidence="6">The sequence shown here is derived from an EMBL/GenBank/DDBJ whole genome shotgun (WGS) entry which is preliminary data.</text>
</comment>
<dbReference type="PROSITE" id="PS00552">
    <property type="entry name" value="HTH_MERR_1"/>
    <property type="match status" value="1"/>
</dbReference>
<accession>A0A395RAK1</accession>
<dbReference type="SUPFAM" id="SSF46955">
    <property type="entry name" value="Putative DNA-binding domain"/>
    <property type="match status" value="1"/>
</dbReference>
<keyword evidence="3" id="KW-0804">Transcription</keyword>
<dbReference type="Proteomes" id="UP000265411">
    <property type="component" value="Unassembled WGS sequence"/>
</dbReference>
<dbReference type="Pfam" id="PF13411">
    <property type="entry name" value="MerR_1"/>
    <property type="match status" value="1"/>
</dbReference>
<keyword evidence="7" id="KW-1185">Reference proteome</keyword>
<dbReference type="AlphaFoldDB" id="A0A395RAK1"/>
<dbReference type="EMBL" id="LMAZ01000001">
    <property type="protein sequence ID" value="RGP57136.1"/>
    <property type="molecule type" value="Genomic_DNA"/>
</dbReference>
<dbReference type="GO" id="GO:0003677">
    <property type="term" value="F:DNA binding"/>
    <property type="evidence" value="ECO:0007669"/>
    <property type="project" value="UniProtKB-KW"/>
</dbReference>
<protein>
    <submittedName>
        <fullName evidence="6">MerR family transcriptional regulator</fullName>
    </submittedName>
</protein>
<evidence type="ECO:0000259" key="5">
    <source>
        <dbReference type="PROSITE" id="PS50937"/>
    </source>
</evidence>
<organism evidence="6 7">
    <name type="scientific">Pseudomonas abyssi</name>
    <dbReference type="NCBI Taxonomy" id="170540"/>
    <lineage>
        <taxon>Bacteria</taxon>
        <taxon>Pseudomonadati</taxon>
        <taxon>Pseudomonadota</taxon>
        <taxon>Gammaproteobacteria</taxon>
        <taxon>Pseudomonadales</taxon>
        <taxon>Pseudomonadaceae</taxon>
        <taxon>Pseudomonas</taxon>
    </lineage>
</organism>
<keyword evidence="2" id="KW-0238">DNA-binding</keyword>
<dbReference type="PANTHER" id="PTHR30204">
    <property type="entry name" value="REDOX-CYCLING DRUG-SENSING TRANSCRIPTIONAL ACTIVATOR SOXR"/>
    <property type="match status" value="1"/>
</dbReference>
<dbReference type="PANTHER" id="PTHR30204:SF94">
    <property type="entry name" value="HEAVY METAL-DEPENDENT TRANSCRIPTIONAL REGULATOR HI_0293-RELATED"/>
    <property type="match status" value="1"/>
</dbReference>
<dbReference type="PRINTS" id="PR00040">
    <property type="entry name" value="HTHMERR"/>
</dbReference>
<dbReference type="GO" id="GO:0003700">
    <property type="term" value="F:DNA-binding transcription factor activity"/>
    <property type="evidence" value="ECO:0007669"/>
    <property type="project" value="InterPro"/>
</dbReference>
<evidence type="ECO:0000313" key="6">
    <source>
        <dbReference type="EMBL" id="RGP57136.1"/>
    </source>
</evidence>
<evidence type="ECO:0000313" key="7">
    <source>
        <dbReference type="Proteomes" id="UP000265411"/>
    </source>
</evidence>
<keyword evidence="4" id="KW-0175">Coiled coil</keyword>
<dbReference type="Gene3D" id="1.10.1660.10">
    <property type="match status" value="1"/>
</dbReference>